<feature type="domain" description="AMP-binding enzyme C-terminal" evidence="5">
    <location>
        <begin position="463"/>
        <end position="538"/>
    </location>
</feature>
<evidence type="ECO:0000256" key="2">
    <source>
        <dbReference type="ARBA" id="ARBA00022598"/>
    </source>
</evidence>
<protein>
    <submittedName>
        <fullName evidence="6">Long-chain fatty acid--CoA ligase</fullName>
    </submittedName>
</protein>
<dbReference type="Pfam" id="PF00501">
    <property type="entry name" value="AMP-binding"/>
    <property type="match status" value="1"/>
</dbReference>
<dbReference type="PANTHER" id="PTHR24096:SF149">
    <property type="entry name" value="AMP-BINDING DOMAIN-CONTAINING PROTEIN-RELATED"/>
    <property type="match status" value="1"/>
</dbReference>
<dbReference type="EMBL" id="JACNJD010000233">
    <property type="protein sequence ID" value="MBC8177759.1"/>
    <property type="molecule type" value="Genomic_DNA"/>
</dbReference>
<accession>A0A8J6T7Y1</accession>
<comment type="caution">
    <text evidence="6">The sequence shown here is derived from an EMBL/GenBank/DDBJ whole genome shotgun (WGS) entry which is preliminary data.</text>
</comment>
<dbReference type="InterPro" id="IPR025110">
    <property type="entry name" value="AMP-bd_C"/>
</dbReference>
<gene>
    <name evidence="6" type="ORF">H8E19_10175</name>
</gene>
<organism evidence="6 7">
    <name type="scientific">Candidatus Desulfacyla euxinica</name>
    <dbReference type="NCBI Taxonomy" id="2841693"/>
    <lineage>
        <taxon>Bacteria</taxon>
        <taxon>Deltaproteobacteria</taxon>
        <taxon>Candidatus Desulfacyla</taxon>
    </lineage>
</organism>
<sequence length="554" mass="62064">METRPWQRHYDYDVPTTIRYPRVPAHNLMQASVNAYPDKAALNFYGTETTFWELREQILFMANALGSLGIKKGDRVGVHLPTCPQYVIAYHAILHLGAIVVNLNPMYTAEELKALAQNTGITTLFTFDMVLPNIRSICGEVEIPRVIVTRVTDFINGFDQSTPEEMDLEKGWHHFSLLLKGCSDKRIPKVEIAPEDPALIQFTGGTTGIPKGAVLTHANVVAATIQISQWGGSIAKLTPPERRYVMAVLPYFHVYGTIVVMSWALFNCTTQILVPRFEIDEFMGILEGFKEITFFPAVPTLINAIINHPKAAGMNLDRKLGMLNSGAAPMPLELIDQIEGMGIYYHEGWGMTETTSLGISNPGLGLNKVGSIGIPWPDTDVKLVDVAEGKEEVPKGEPGEIVIKSPLVMQGYWNNPEETAGQMKDGWLYTGDIAVQDEDDYFFIVDRKKDMIIAGGYNVYPREIDEVLYQHPKIKDACSIGVSDEYRGETVKAFIVPNEGESVTEEEVFEFCKEKLAPYKRPKMVEFRKDLPKSAVGKILRKKLREEEEAKKKE</sequence>
<feature type="domain" description="AMP-dependent synthetase/ligase" evidence="4">
    <location>
        <begin position="30"/>
        <end position="413"/>
    </location>
</feature>
<name>A0A8J6T7Y1_9DELT</name>
<comment type="similarity">
    <text evidence="1">Belongs to the ATP-dependent AMP-binding enzyme family.</text>
</comment>
<dbReference type="Pfam" id="PF13193">
    <property type="entry name" value="AMP-binding_C"/>
    <property type="match status" value="1"/>
</dbReference>
<reference evidence="6 7" key="1">
    <citation type="submission" date="2020-08" db="EMBL/GenBank/DDBJ databases">
        <title>Bridging the membrane lipid divide: bacteria of the FCB group superphylum have the potential to synthesize archaeal ether lipids.</title>
        <authorList>
            <person name="Villanueva L."/>
            <person name="Von Meijenfeldt F.A.B."/>
            <person name="Westbye A.B."/>
            <person name="Yadav S."/>
            <person name="Hopmans E.C."/>
            <person name="Dutilh B.E."/>
            <person name="Sinninghe Damste J.S."/>
        </authorList>
    </citation>
    <scope>NUCLEOTIDE SEQUENCE [LARGE SCALE GENOMIC DNA]</scope>
    <source>
        <strain evidence="6">NIOZ-UU27</strain>
    </source>
</reference>
<dbReference type="Proteomes" id="UP000650524">
    <property type="component" value="Unassembled WGS sequence"/>
</dbReference>
<evidence type="ECO:0000256" key="1">
    <source>
        <dbReference type="ARBA" id="ARBA00006432"/>
    </source>
</evidence>
<evidence type="ECO:0000313" key="6">
    <source>
        <dbReference type="EMBL" id="MBC8177759.1"/>
    </source>
</evidence>
<feature type="transmembrane region" description="Helical" evidence="3">
    <location>
        <begin position="244"/>
        <end position="266"/>
    </location>
</feature>
<evidence type="ECO:0000259" key="4">
    <source>
        <dbReference type="Pfam" id="PF00501"/>
    </source>
</evidence>
<keyword evidence="3" id="KW-1133">Transmembrane helix</keyword>
<dbReference type="CDD" id="cd05936">
    <property type="entry name" value="FC-FACS_FadD_like"/>
    <property type="match status" value="1"/>
</dbReference>
<dbReference type="Gene3D" id="3.30.300.30">
    <property type="match status" value="1"/>
</dbReference>
<dbReference type="InterPro" id="IPR045851">
    <property type="entry name" value="AMP-bd_C_sf"/>
</dbReference>
<dbReference type="SUPFAM" id="SSF56801">
    <property type="entry name" value="Acetyl-CoA synthetase-like"/>
    <property type="match status" value="1"/>
</dbReference>
<dbReference type="GO" id="GO:0016405">
    <property type="term" value="F:CoA-ligase activity"/>
    <property type="evidence" value="ECO:0007669"/>
    <property type="project" value="TreeGrafter"/>
</dbReference>
<evidence type="ECO:0000259" key="5">
    <source>
        <dbReference type="Pfam" id="PF13193"/>
    </source>
</evidence>
<dbReference type="InterPro" id="IPR020845">
    <property type="entry name" value="AMP-binding_CS"/>
</dbReference>
<dbReference type="AlphaFoldDB" id="A0A8J6T7Y1"/>
<dbReference type="PANTHER" id="PTHR24096">
    <property type="entry name" value="LONG-CHAIN-FATTY-ACID--COA LIGASE"/>
    <property type="match status" value="1"/>
</dbReference>
<keyword evidence="3" id="KW-0812">Transmembrane</keyword>
<keyword evidence="2 6" id="KW-0436">Ligase</keyword>
<evidence type="ECO:0000256" key="3">
    <source>
        <dbReference type="SAM" id="Phobius"/>
    </source>
</evidence>
<dbReference type="PROSITE" id="PS00455">
    <property type="entry name" value="AMP_BINDING"/>
    <property type="match status" value="1"/>
</dbReference>
<dbReference type="InterPro" id="IPR000873">
    <property type="entry name" value="AMP-dep_synth/lig_dom"/>
</dbReference>
<evidence type="ECO:0000313" key="7">
    <source>
        <dbReference type="Proteomes" id="UP000650524"/>
    </source>
</evidence>
<proteinExistence type="inferred from homology"/>
<keyword evidence="3" id="KW-0472">Membrane</keyword>
<dbReference type="Gene3D" id="3.40.50.12780">
    <property type="entry name" value="N-terminal domain of ligase-like"/>
    <property type="match status" value="1"/>
</dbReference>
<dbReference type="InterPro" id="IPR042099">
    <property type="entry name" value="ANL_N_sf"/>
</dbReference>
<dbReference type="FunFam" id="3.30.300.30:FF:000008">
    <property type="entry name" value="2,3-dihydroxybenzoate-AMP ligase"/>
    <property type="match status" value="1"/>
</dbReference>